<reference evidence="6 7" key="1">
    <citation type="journal article" date="2018" name="Genome Biol. Evol.">
        <title>Multiple Roots of Fruiting Body Formation in Amoebozoa.</title>
        <authorList>
            <person name="Hillmann F."/>
            <person name="Forbes G."/>
            <person name="Novohradska S."/>
            <person name="Ferling I."/>
            <person name="Riege K."/>
            <person name="Groth M."/>
            <person name="Westermann M."/>
            <person name="Marz M."/>
            <person name="Spaller T."/>
            <person name="Winckler T."/>
            <person name="Schaap P."/>
            <person name="Glockner G."/>
        </authorList>
    </citation>
    <scope>NUCLEOTIDE SEQUENCE [LARGE SCALE GENOMIC DNA]</scope>
    <source>
        <strain evidence="6 7">Jena</strain>
    </source>
</reference>
<dbReference type="Gene3D" id="3.50.4.10">
    <property type="entry name" value="Hepatocyte Growth Factor"/>
    <property type="match status" value="3"/>
</dbReference>
<sequence length="537" mass="57684">EKMIEETTLLTVLRIEIMTRGKKQGSPLSLEVPVPERAVSDVNQWMHTLADALRCNESDAMATTAVSHEKMALGRSHIMHTSNPRSGLWAELEKKQTPKHSSANMQRTTALLLLCVLFATASPLRKRLGGVDYPSGDLAGMPISVSNSSECRQKCQANSNCAVYVFDSCGGSLCWLKGSNFGAAREDPCRESGGNPNYVGRWDLKTERGGNDMPNMPVIVTSDFPLAECQALCLSTSGCVAWALRTCEGPQKCYLKSSISDRSPLDCVASSINPSFNGGWQMNTDRGGADMNIITFPGNSTVADCWAACNGNPKCTGYAFDTCGGQTCWLKNGNPVDPGQVQCRASGMSQTFHGDWDEKTDRGGSDLPNMPIMMPEGSAAINCKARCDGRGDCAAWVYNKCGNKCWLKNAQPKPGPNDCSISGLNRGWNPPPPPPPPNPTNNGVITYYNCESGQQGACGGWIKNSDAEAAVGDSMFKNGAACGKQVRLSGPRGSLVVTIRDSCGWACEYGHFDICQGAFGRIADPNDGLVKVKWAWV</sequence>
<keyword evidence="7" id="KW-1185">Reference proteome</keyword>
<dbReference type="EMBL" id="MDYQ01000224">
    <property type="protein sequence ID" value="PRP78424.1"/>
    <property type="molecule type" value="Genomic_DNA"/>
</dbReference>
<dbReference type="CDD" id="cd22191">
    <property type="entry name" value="DPBB_RlpA_EXP_N-like"/>
    <property type="match status" value="1"/>
</dbReference>
<evidence type="ECO:0000256" key="4">
    <source>
        <dbReference type="SAM" id="MobiDB-lite"/>
    </source>
</evidence>
<dbReference type="AlphaFoldDB" id="A0A2P6N398"/>
<dbReference type="InterPro" id="IPR051477">
    <property type="entry name" value="Expansin_CellWall"/>
</dbReference>
<keyword evidence="3" id="KW-1015">Disulfide bond</keyword>
<comment type="similarity">
    <text evidence="1">Belongs to the expansin family. Expansin A subfamily.</text>
</comment>
<evidence type="ECO:0000259" key="5">
    <source>
        <dbReference type="Pfam" id="PF14295"/>
    </source>
</evidence>
<feature type="region of interest" description="Disordered" evidence="4">
    <location>
        <begin position="421"/>
        <end position="442"/>
    </location>
</feature>
<dbReference type="SUPFAM" id="SSF50685">
    <property type="entry name" value="Barwin-like endoglucanases"/>
    <property type="match status" value="1"/>
</dbReference>
<protein>
    <recommendedName>
        <fullName evidence="5">Apple domain-containing protein</fullName>
    </recommendedName>
</protein>
<feature type="domain" description="Apple" evidence="5">
    <location>
        <begin position="360"/>
        <end position="408"/>
    </location>
</feature>
<feature type="domain" description="Apple" evidence="5">
    <location>
        <begin position="206"/>
        <end position="256"/>
    </location>
</feature>
<dbReference type="PANTHER" id="PTHR31836">
    <property type="match status" value="1"/>
</dbReference>
<dbReference type="Gene3D" id="2.40.40.10">
    <property type="entry name" value="RlpA-like domain"/>
    <property type="match status" value="1"/>
</dbReference>
<accession>A0A2P6N398</accession>
<dbReference type="Pfam" id="PF14295">
    <property type="entry name" value="PAN_4"/>
    <property type="match status" value="4"/>
</dbReference>
<name>A0A2P6N398_9EUKA</name>
<feature type="domain" description="Apple" evidence="5">
    <location>
        <begin position="284"/>
        <end position="331"/>
    </location>
</feature>
<evidence type="ECO:0000313" key="6">
    <source>
        <dbReference type="EMBL" id="PRP78424.1"/>
    </source>
</evidence>
<feature type="domain" description="Apple" evidence="5">
    <location>
        <begin position="131"/>
        <end position="177"/>
    </location>
</feature>
<proteinExistence type="inferred from homology"/>
<dbReference type="PANTHER" id="PTHR31836:SF28">
    <property type="entry name" value="SRCR DOMAIN-CONTAINING PROTEIN-RELATED"/>
    <property type="match status" value="1"/>
</dbReference>
<keyword evidence="2" id="KW-0732">Signal</keyword>
<organism evidence="6 7">
    <name type="scientific">Planoprotostelium fungivorum</name>
    <dbReference type="NCBI Taxonomy" id="1890364"/>
    <lineage>
        <taxon>Eukaryota</taxon>
        <taxon>Amoebozoa</taxon>
        <taxon>Evosea</taxon>
        <taxon>Variosea</taxon>
        <taxon>Cavosteliida</taxon>
        <taxon>Cavosteliaceae</taxon>
        <taxon>Planoprotostelium</taxon>
    </lineage>
</organism>
<feature type="compositionally biased region" description="Pro residues" evidence="4">
    <location>
        <begin position="429"/>
        <end position="439"/>
    </location>
</feature>
<dbReference type="OrthoDB" id="406505at2759"/>
<feature type="non-terminal residue" evidence="6">
    <location>
        <position position="1"/>
    </location>
</feature>
<dbReference type="InterPro" id="IPR036908">
    <property type="entry name" value="RlpA-like_sf"/>
</dbReference>
<comment type="caution">
    <text evidence="6">The sequence shown here is derived from an EMBL/GenBank/DDBJ whole genome shotgun (WGS) entry which is preliminary data.</text>
</comment>
<evidence type="ECO:0000256" key="1">
    <source>
        <dbReference type="ARBA" id="ARBA00005392"/>
    </source>
</evidence>
<evidence type="ECO:0000256" key="2">
    <source>
        <dbReference type="ARBA" id="ARBA00022729"/>
    </source>
</evidence>
<gene>
    <name evidence="6" type="ORF">PROFUN_15510</name>
</gene>
<evidence type="ECO:0000256" key="3">
    <source>
        <dbReference type="ARBA" id="ARBA00023157"/>
    </source>
</evidence>
<dbReference type="InParanoid" id="A0A2P6N398"/>
<dbReference type="Proteomes" id="UP000241769">
    <property type="component" value="Unassembled WGS sequence"/>
</dbReference>
<evidence type="ECO:0000313" key="7">
    <source>
        <dbReference type="Proteomes" id="UP000241769"/>
    </source>
</evidence>
<dbReference type="InterPro" id="IPR003609">
    <property type="entry name" value="Pan_app"/>
</dbReference>